<feature type="region of interest" description="Disordered" evidence="10">
    <location>
        <begin position="314"/>
        <end position="358"/>
    </location>
</feature>
<sequence length="508" mass="56524">MYKFCNIVPVVILVYSHKIQNMTIPTAVVHFCVFGSVLLSLSVSGTCDAFYPKCHPPYVANGRVMTEFYNQELQICLACTQCERHLYKVTRRNCTEDQDAACGTCVPGSFMVIRTDGSKDHMCHPCTEYTREKEQCKSYPFAEPYLVPPQEKPLSQVFGAEEKEHVLLAHSSRTLLLIIIISVAFTFMALLSIALVKYRAWKHGNHGEGNIEMQSRPCRMIQTGSAGLLTNGELSNGNSYKTGKWQTDDKEALYNTEESGSGSRQDSNLEEISYVTDGIGKHCDFTIALPQRHGDDSIKPQLKYSGKVETLSSGECTDKLELPSTNESAEKQEMPTPAEGSTTAAKLEPIESDERESTLGHVPLRDAKECARFPIQEVGDGPSIPMTDADEKETLHSTNSTGGSPFKIKCQVLHCHFDKLTQASFLSDQQKITIDSNNVSISTDASTAVGIDKLQSLRCLEDEHLCEAYDDGYHPYKGAWSDDPYSYVDLQEKSDIVDETEEKGRRSR</sequence>
<evidence type="ECO:0000256" key="7">
    <source>
        <dbReference type="ARBA" id="ARBA00023170"/>
    </source>
</evidence>
<evidence type="ECO:0000256" key="3">
    <source>
        <dbReference type="ARBA" id="ARBA00022737"/>
    </source>
</evidence>
<dbReference type="Gene3D" id="2.10.50.10">
    <property type="entry name" value="Tumor Necrosis Factor Receptor, subunit A, domain 2"/>
    <property type="match status" value="1"/>
</dbReference>
<evidence type="ECO:0000256" key="4">
    <source>
        <dbReference type="ARBA" id="ARBA00022989"/>
    </source>
</evidence>
<feature type="repeat" description="TNFR-Cys" evidence="9">
    <location>
        <begin position="53"/>
        <end position="102"/>
    </location>
</feature>
<evidence type="ECO:0000313" key="13">
    <source>
        <dbReference type="Proteomes" id="UP000695022"/>
    </source>
</evidence>
<keyword evidence="2 11" id="KW-0812">Transmembrane</keyword>
<evidence type="ECO:0000256" key="6">
    <source>
        <dbReference type="ARBA" id="ARBA00023157"/>
    </source>
</evidence>
<evidence type="ECO:0000313" key="14">
    <source>
        <dbReference type="RefSeq" id="XP_014677305.1"/>
    </source>
</evidence>
<evidence type="ECO:0000256" key="11">
    <source>
        <dbReference type="SAM" id="Phobius"/>
    </source>
</evidence>
<keyword evidence="6" id="KW-1015">Disulfide bond</keyword>
<dbReference type="PROSITE" id="PS50050">
    <property type="entry name" value="TNFR_NGFR_2"/>
    <property type="match status" value="1"/>
</dbReference>
<dbReference type="GeneID" id="106817167"/>
<name>A0ABM1EYN4_PRICU</name>
<dbReference type="InterPro" id="IPR001368">
    <property type="entry name" value="TNFR/NGFR_Cys_rich_reg"/>
</dbReference>
<comment type="caution">
    <text evidence="9">Lacks conserved residue(s) required for the propagation of feature annotation.</text>
</comment>
<keyword evidence="3" id="KW-0677">Repeat</keyword>
<keyword evidence="4 11" id="KW-1133">Transmembrane helix</keyword>
<evidence type="ECO:0000256" key="5">
    <source>
        <dbReference type="ARBA" id="ARBA00023136"/>
    </source>
</evidence>
<feature type="transmembrane region" description="Helical" evidence="11">
    <location>
        <begin position="175"/>
        <end position="196"/>
    </location>
</feature>
<keyword evidence="8" id="KW-0325">Glycoprotein</keyword>
<feature type="domain" description="TNFR-Cys" evidence="12">
    <location>
        <begin position="53"/>
        <end position="102"/>
    </location>
</feature>
<reference evidence="14" key="1">
    <citation type="submission" date="2025-08" db="UniProtKB">
        <authorList>
            <consortium name="RefSeq"/>
        </authorList>
    </citation>
    <scope>IDENTIFICATION</scope>
</reference>
<evidence type="ECO:0000256" key="1">
    <source>
        <dbReference type="ARBA" id="ARBA00004167"/>
    </source>
</evidence>
<evidence type="ECO:0000256" key="8">
    <source>
        <dbReference type="ARBA" id="ARBA00023180"/>
    </source>
</evidence>
<dbReference type="InterPro" id="IPR047526">
    <property type="entry name" value="TNR19/27/EDAR"/>
</dbReference>
<proteinExistence type="predicted"/>
<accession>A0ABM1EYN4</accession>
<evidence type="ECO:0000259" key="12">
    <source>
        <dbReference type="PROSITE" id="PS50050"/>
    </source>
</evidence>
<evidence type="ECO:0000256" key="2">
    <source>
        <dbReference type="ARBA" id="ARBA00022692"/>
    </source>
</evidence>
<gene>
    <name evidence="14" type="primary">LOC106817167</name>
</gene>
<keyword evidence="5 11" id="KW-0472">Membrane</keyword>
<dbReference type="RefSeq" id="XP_014677305.1">
    <property type="nucleotide sequence ID" value="XM_014821819.1"/>
</dbReference>
<keyword evidence="13" id="KW-1185">Reference proteome</keyword>
<keyword evidence="7" id="KW-0675">Receptor</keyword>
<evidence type="ECO:0000256" key="9">
    <source>
        <dbReference type="PROSITE-ProRule" id="PRU00206"/>
    </source>
</evidence>
<dbReference type="Proteomes" id="UP000695022">
    <property type="component" value="Unplaced"/>
</dbReference>
<protein>
    <submittedName>
        <fullName evidence="14">Uncharacterized protein LOC106817167</fullName>
    </submittedName>
</protein>
<organism evidence="13 14">
    <name type="scientific">Priapulus caudatus</name>
    <name type="common">Priapulid worm</name>
    <dbReference type="NCBI Taxonomy" id="37621"/>
    <lineage>
        <taxon>Eukaryota</taxon>
        <taxon>Metazoa</taxon>
        <taxon>Ecdysozoa</taxon>
        <taxon>Scalidophora</taxon>
        <taxon>Priapulida</taxon>
        <taxon>Priapulimorpha</taxon>
        <taxon>Priapulimorphida</taxon>
        <taxon>Priapulidae</taxon>
        <taxon>Priapulus</taxon>
    </lineage>
</organism>
<comment type="subcellular location">
    <subcellularLocation>
        <location evidence="1">Membrane</location>
        <topology evidence="1">Single-pass membrane protein</topology>
    </subcellularLocation>
</comment>
<dbReference type="PANTHER" id="PTHR12120">
    <property type="entry name" value="TNFR-CYS DOMAIN-CONTAINING PROTEIN"/>
    <property type="match status" value="1"/>
</dbReference>
<dbReference type="PANTHER" id="PTHR12120:SF10">
    <property type="entry name" value="TNFR-CYS DOMAIN-CONTAINING PROTEIN"/>
    <property type="match status" value="1"/>
</dbReference>
<evidence type="ECO:0000256" key="10">
    <source>
        <dbReference type="SAM" id="MobiDB-lite"/>
    </source>
</evidence>